<dbReference type="PRINTS" id="PR00260">
    <property type="entry name" value="CHEMTRNSDUCR"/>
</dbReference>
<keyword evidence="4" id="KW-0812">Transmembrane</keyword>
<dbReference type="Pfam" id="PF00015">
    <property type="entry name" value="MCPsignal"/>
    <property type="match status" value="1"/>
</dbReference>
<dbReference type="Pfam" id="PF12729">
    <property type="entry name" value="4HB_MCP_1"/>
    <property type="match status" value="1"/>
</dbReference>
<dbReference type="InterPro" id="IPR024478">
    <property type="entry name" value="HlyB_4HB_MCP"/>
</dbReference>
<evidence type="ECO:0000256" key="4">
    <source>
        <dbReference type="SAM" id="Phobius"/>
    </source>
</evidence>
<dbReference type="Proteomes" id="UP000443582">
    <property type="component" value="Unassembled WGS sequence"/>
</dbReference>
<dbReference type="PANTHER" id="PTHR43531:SF11">
    <property type="entry name" value="METHYL-ACCEPTING CHEMOTAXIS PROTEIN 3"/>
    <property type="match status" value="1"/>
</dbReference>
<dbReference type="PANTHER" id="PTHR43531">
    <property type="entry name" value="PROTEIN ICFG"/>
    <property type="match status" value="1"/>
</dbReference>
<evidence type="ECO:0000259" key="5">
    <source>
        <dbReference type="PROSITE" id="PS50111"/>
    </source>
</evidence>
<keyword evidence="4" id="KW-1133">Transmembrane helix</keyword>
<protein>
    <recommendedName>
        <fullName evidence="5">Methyl-accepting transducer domain-containing protein</fullName>
    </recommendedName>
</protein>
<proteinExistence type="inferred from homology"/>
<keyword evidence="1" id="KW-0145">Chemotaxis</keyword>
<dbReference type="Gene3D" id="1.10.287.950">
    <property type="entry name" value="Methyl-accepting chemotaxis protein"/>
    <property type="match status" value="1"/>
</dbReference>
<evidence type="ECO:0000313" key="7">
    <source>
        <dbReference type="Proteomes" id="UP000443582"/>
    </source>
</evidence>
<feature type="domain" description="Methyl-accepting transducer" evidence="5">
    <location>
        <begin position="234"/>
        <end position="485"/>
    </location>
</feature>
<reference evidence="7" key="1">
    <citation type="journal article" date="2019" name="Int. J. Syst. Evol. Microbiol.">
        <title>Halobacteriovorax valvorus sp. nov., a novel prokaryotic predator isolated from coastal seawater of China.</title>
        <authorList>
            <person name="Chen M.-X."/>
        </authorList>
    </citation>
    <scope>NUCLEOTIDE SEQUENCE [LARGE SCALE GENOMIC DNA]</scope>
    <source>
        <strain evidence="7">BL9</strain>
    </source>
</reference>
<comment type="similarity">
    <text evidence="2">Belongs to the methyl-accepting chemotaxis (MCP) protein family.</text>
</comment>
<evidence type="ECO:0000256" key="3">
    <source>
        <dbReference type="PROSITE-ProRule" id="PRU00284"/>
    </source>
</evidence>
<name>A0ABY0IGI8_9BACT</name>
<dbReference type="InterPro" id="IPR004089">
    <property type="entry name" value="MCPsignal_dom"/>
</dbReference>
<organism evidence="6 7">
    <name type="scientific">Halobacteriovorax vibrionivorans</name>
    <dbReference type="NCBI Taxonomy" id="2152716"/>
    <lineage>
        <taxon>Bacteria</taxon>
        <taxon>Pseudomonadati</taxon>
        <taxon>Bdellovibrionota</taxon>
        <taxon>Bacteriovoracia</taxon>
        <taxon>Bacteriovoracales</taxon>
        <taxon>Halobacteriovoraceae</taxon>
        <taxon>Halobacteriovorax</taxon>
    </lineage>
</organism>
<evidence type="ECO:0000256" key="2">
    <source>
        <dbReference type="ARBA" id="ARBA00029447"/>
    </source>
</evidence>
<evidence type="ECO:0000313" key="6">
    <source>
        <dbReference type="EMBL" id="RZF22060.1"/>
    </source>
</evidence>
<sequence length="553" mass="60123">MKKQWTIKKQLIALSGTMLLIQLIIAAVGYTSLTSVKSHLYTVFSKRLPGIDALVQADRDFQQMLVAERSLLLDGLTAEQKKSFAQDYFDNKQQVVDRFNKYRKFANTQAEKEISAGFEKNIASFEKAAKAHFAIDGNGDLPAGISKAEIRKHSLTTLNTSFENAREDLNKLQELIMSMGSAEFKEADKTYSRSVFLMTFISIFSFIGSIFIAVFMARKIDSRINGIVDSISTEGNNLDAVSKTFSSRSVALSSISEQLSAAATETSSSLHEISQMIKSNTDGSNKVAHLIQESQGLVNDGVGYLSDLAQGVKEVDSSTTELATTVEKSNEELNEIVKVFEEINVKTQVINDIVFQTKLLSFNASVEAARAGENGKGFSVVAEEVGNLAKMSGESADEISKLLVDSLKKVSQIVEDSSRQVNNSLNASKDKINKSVEISSQCQKVFGQVINNFDEVAANSNEVASASKEQLIGVEEVSKAMQEISSSASQTSQSAHDLKAASTDLSQSVVNIGGNITNLKTLITENTSFVRKGEVINFMPKAKKASPKNNKAA</sequence>
<dbReference type="EMBL" id="QDKL01000002">
    <property type="protein sequence ID" value="RZF22060.1"/>
    <property type="molecule type" value="Genomic_DNA"/>
</dbReference>
<dbReference type="RefSeq" id="WP_115362065.1">
    <property type="nucleotide sequence ID" value="NZ_QDKL01000002.1"/>
</dbReference>
<dbReference type="InterPro" id="IPR004090">
    <property type="entry name" value="Chemotax_Me-accpt_rcpt"/>
</dbReference>
<dbReference type="PROSITE" id="PS50111">
    <property type="entry name" value="CHEMOTAXIS_TRANSDUC_2"/>
    <property type="match status" value="1"/>
</dbReference>
<dbReference type="SMART" id="SM00283">
    <property type="entry name" value="MA"/>
    <property type="match status" value="1"/>
</dbReference>
<keyword evidence="4" id="KW-0472">Membrane</keyword>
<evidence type="ECO:0000256" key="1">
    <source>
        <dbReference type="ARBA" id="ARBA00022500"/>
    </source>
</evidence>
<gene>
    <name evidence="6" type="ORF">DAY19_10285</name>
</gene>
<feature type="transmembrane region" description="Helical" evidence="4">
    <location>
        <begin position="195"/>
        <end position="217"/>
    </location>
</feature>
<dbReference type="SUPFAM" id="SSF58104">
    <property type="entry name" value="Methyl-accepting chemotaxis protein (MCP) signaling domain"/>
    <property type="match status" value="1"/>
</dbReference>
<keyword evidence="3" id="KW-0807">Transducer</keyword>
<accession>A0ABY0IGI8</accession>
<comment type="caution">
    <text evidence="6">The sequence shown here is derived from an EMBL/GenBank/DDBJ whole genome shotgun (WGS) entry which is preliminary data.</text>
</comment>
<dbReference type="InterPro" id="IPR051310">
    <property type="entry name" value="MCP_chemotaxis"/>
</dbReference>
<keyword evidence="7" id="KW-1185">Reference proteome</keyword>